<reference evidence="1 2" key="1">
    <citation type="submission" date="2018-04" db="EMBL/GenBank/DDBJ databases">
        <title>Genomic Encyclopedia of Type Strains, Phase IV (KMG-IV): sequencing the most valuable type-strain genomes for metagenomic binning, comparative biology and taxonomic classification.</title>
        <authorList>
            <person name="Goeker M."/>
        </authorList>
    </citation>
    <scope>NUCLEOTIDE SEQUENCE [LARGE SCALE GENOMIC DNA]</scope>
    <source>
        <strain evidence="1 2">DSM 7138</strain>
    </source>
</reference>
<evidence type="ECO:0000313" key="1">
    <source>
        <dbReference type="EMBL" id="PTM98823.1"/>
    </source>
</evidence>
<evidence type="ECO:0000313" key="2">
    <source>
        <dbReference type="Proteomes" id="UP000241247"/>
    </source>
</evidence>
<accession>A0A2T5BIU3</accession>
<proteinExistence type="predicted"/>
<organism evidence="1 2">
    <name type="scientific">Mycoplana dimorpha</name>
    <dbReference type="NCBI Taxonomy" id="28320"/>
    <lineage>
        <taxon>Bacteria</taxon>
        <taxon>Pseudomonadati</taxon>
        <taxon>Pseudomonadota</taxon>
        <taxon>Alphaproteobacteria</taxon>
        <taxon>Hyphomicrobiales</taxon>
        <taxon>Rhizobiaceae</taxon>
        <taxon>Mycoplana</taxon>
    </lineage>
</organism>
<dbReference type="AlphaFoldDB" id="A0A2T5BIU3"/>
<comment type="caution">
    <text evidence="1">The sequence shown here is derived from an EMBL/GenBank/DDBJ whole genome shotgun (WGS) entry which is preliminary data.</text>
</comment>
<keyword evidence="2" id="KW-1185">Reference proteome</keyword>
<dbReference type="EMBL" id="PZZZ01000001">
    <property type="protein sequence ID" value="PTM98823.1"/>
    <property type="molecule type" value="Genomic_DNA"/>
</dbReference>
<gene>
    <name evidence="1" type="ORF">C7449_101489</name>
</gene>
<dbReference type="Proteomes" id="UP000241247">
    <property type="component" value="Unassembled WGS sequence"/>
</dbReference>
<name>A0A2T5BIU3_MYCDI</name>
<protein>
    <submittedName>
        <fullName evidence="1">Uncharacterized protein</fullName>
    </submittedName>
</protein>
<sequence length="47" mass="5328">MPRSVRSDGLRATHEKRGHKAPFNVFKLLQAELQAMLQPTISVPENQ</sequence>